<accession>A0ACC0KDW2</accession>
<evidence type="ECO:0000313" key="1">
    <source>
        <dbReference type="EMBL" id="KAI8434726.1"/>
    </source>
</evidence>
<name>A0ACC0KDW2_CHOFU</name>
<dbReference type="Proteomes" id="UP001064048">
    <property type="component" value="Chromosome 5"/>
</dbReference>
<gene>
    <name evidence="1" type="ORF">MSG28_003247</name>
</gene>
<organism evidence="1 2">
    <name type="scientific">Choristoneura fumiferana</name>
    <name type="common">Spruce budworm moth</name>
    <name type="synonym">Archips fumiferana</name>
    <dbReference type="NCBI Taxonomy" id="7141"/>
    <lineage>
        <taxon>Eukaryota</taxon>
        <taxon>Metazoa</taxon>
        <taxon>Ecdysozoa</taxon>
        <taxon>Arthropoda</taxon>
        <taxon>Hexapoda</taxon>
        <taxon>Insecta</taxon>
        <taxon>Pterygota</taxon>
        <taxon>Neoptera</taxon>
        <taxon>Endopterygota</taxon>
        <taxon>Lepidoptera</taxon>
        <taxon>Glossata</taxon>
        <taxon>Ditrysia</taxon>
        <taxon>Tortricoidea</taxon>
        <taxon>Tortricidae</taxon>
        <taxon>Tortricinae</taxon>
        <taxon>Choristoneura</taxon>
    </lineage>
</organism>
<reference evidence="1 2" key="1">
    <citation type="journal article" date="2022" name="Genome Biol. Evol.">
        <title>The Spruce Budworm Genome: Reconstructing the Evolutionary History of Antifreeze Proteins.</title>
        <authorList>
            <person name="Beliveau C."/>
            <person name="Gagne P."/>
            <person name="Picq S."/>
            <person name="Vernygora O."/>
            <person name="Keeling C.I."/>
            <person name="Pinkney K."/>
            <person name="Doucet D."/>
            <person name="Wen F."/>
            <person name="Johnston J.S."/>
            <person name="Maaroufi H."/>
            <person name="Boyle B."/>
            <person name="Laroche J."/>
            <person name="Dewar K."/>
            <person name="Juretic N."/>
            <person name="Blackburn G."/>
            <person name="Nisole A."/>
            <person name="Brunet B."/>
            <person name="Brandao M."/>
            <person name="Lumley L."/>
            <person name="Duan J."/>
            <person name="Quan G."/>
            <person name="Lucarotti C.J."/>
            <person name="Roe A.D."/>
            <person name="Sperling F.A.H."/>
            <person name="Levesque R.C."/>
            <person name="Cusson M."/>
        </authorList>
    </citation>
    <scope>NUCLEOTIDE SEQUENCE [LARGE SCALE GENOMIC DNA]</scope>
    <source>
        <strain evidence="1">Glfc:IPQL:Cfum</strain>
    </source>
</reference>
<comment type="caution">
    <text evidence="1">The sequence shown here is derived from an EMBL/GenBank/DDBJ whole genome shotgun (WGS) entry which is preliminary data.</text>
</comment>
<keyword evidence="2" id="KW-1185">Reference proteome</keyword>
<proteinExistence type="predicted"/>
<protein>
    <submittedName>
        <fullName evidence="1">Uncharacterized protein</fullName>
    </submittedName>
</protein>
<evidence type="ECO:0000313" key="2">
    <source>
        <dbReference type="Proteomes" id="UP001064048"/>
    </source>
</evidence>
<sequence length="451" mass="51968">MHILYQISPPVTRTYFNFNYLFVIVYIVNIRLVNMTLIVGKYQHYKNEDIEDYFAAVGVPYIGRKMINVASPSIEITLDGDMMTIKESALIFTSENTFKLGQEYDDQMPRKIIKSVTTMINDHEIITKSVIPDTGDKCARHYHFNEDECVVVRKYQHYKNEDIEDYFVAVGVPYIGRKMMSMSSPVMEISIDGDKMSIKNSSMIRTVEWTFKLGEEYDEAMPNTTIKSVTTIINDHEMMTNSVIPETGVKCGRHYEFTDEGCTVEQQVKKVKRLLEGWRLALIPMRSIILWEQQWYPAAIVGALTFLYTFIWLMDSNFLTTFAMVGIILNFVDFIIPIICTSLYGPSYWTGQKEKMFEDICRSIVVHYNKIVDQVGSFTLLRETSPCMYYIITISMLCTLAWVSSVVNNIFLLYVASVAMLLWPGIQHRGILNTLLAMINMAPKPKSLKPE</sequence>
<dbReference type="EMBL" id="CM046105">
    <property type="protein sequence ID" value="KAI8434726.1"/>
    <property type="molecule type" value="Genomic_DNA"/>
</dbReference>